<dbReference type="GO" id="GO:0009166">
    <property type="term" value="P:nucleotide catabolic process"/>
    <property type="evidence" value="ECO:0007669"/>
    <property type="project" value="InterPro"/>
</dbReference>
<dbReference type="InterPro" id="IPR008334">
    <property type="entry name" value="5'-Nucleotdase_C"/>
</dbReference>
<protein>
    <recommendedName>
        <fullName evidence="1">5'-Nucleotidase C-terminal domain-containing protein</fullName>
    </recommendedName>
</protein>
<dbReference type="InterPro" id="IPR036907">
    <property type="entry name" value="5'-Nucleotdase_C_sf"/>
</dbReference>
<dbReference type="Proteomes" id="UP000297900">
    <property type="component" value="Unassembled WGS sequence"/>
</dbReference>
<dbReference type="GO" id="GO:0016787">
    <property type="term" value="F:hydrolase activity"/>
    <property type="evidence" value="ECO:0007669"/>
    <property type="project" value="InterPro"/>
</dbReference>
<dbReference type="RefSeq" id="WP_135153882.1">
    <property type="nucleotide sequence ID" value="NZ_SOMN01000035.1"/>
</dbReference>
<keyword evidence="3" id="KW-1185">Reference proteome</keyword>
<evidence type="ECO:0000313" key="3">
    <source>
        <dbReference type="Proteomes" id="UP000297900"/>
    </source>
</evidence>
<proteinExistence type="predicted"/>
<dbReference type="Gene3D" id="3.90.780.10">
    <property type="entry name" value="5'-Nucleotidase, C-terminal domain"/>
    <property type="match status" value="1"/>
</dbReference>
<dbReference type="EMBL" id="SOMN01000035">
    <property type="protein sequence ID" value="TFE23365.1"/>
    <property type="molecule type" value="Genomic_DNA"/>
</dbReference>
<reference evidence="2 3" key="1">
    <citation type="submission" date="2019-03" db="EMBL/GenBank/DDBJ databases">
        <title>Cohnella endophytica sp. nov., a novel endophytic bacterium isolated from bark of Sonneratia apetala.</title>
        <authorList>
            <person name="Tuo L."/>
        </authorList>
    </citation>
    <scope>NUCLEOTIDE SEQUENCE [LARGE SCALE GENOMIC DNA]</scope>
    <source>
        <strain evidence="2 3">CCTCC AB 208254</strain>
    </source>
</reference>
<feature type="domain" description="5'-Nucleotidase C-terminal" evidence="1">
    <location>
        <begin position="1"/>
        <end position="26"/>
    </location>
</feature>
<dbReference type="AlphaFoldDB" id="A0A4Y8LSM0"/>
<evidence type="ECO:0000259" key="1">
    <source>
        <dbReference type="Pfam" id="PF02872"/>
    </source>
</evidence>
<comment type="caution">
    <text evidence="2">The sequence shown here is derived from an EMBL/GenBank/DDBJ whole genome shotgun (WGS) entry which is preliminary data.</text>
</comment>
<sequence>MDDAASYTIVVNDFMATGGDGYTVLTKGTNREAGPVDLDATIAYIKAKFASGSITAKIEGRFTKVN</sequence>
<dbReference type="SUPFAM" id="SSF55816">
    <property type="entry name" value="5'-nucleotidase (syn. UDP-sugar hydrolase), C-terminal domain"/>
    <property type="match status" value="1"/>
</dbReference>
<gene>
    <name evidence="2" type="ORF">E2980_19310</name>
</gene>
<evidence type="ECO:0000313" key="2">
    <source>
        <dbReference type="EMBL" id="TFE23365.1"/>
    </source>
</evidence>
<dbReference type="OrthoDB" id="9775118at2"/>
<organism evidence="2 3">
    <name type="scientific">Cohnella luojiensis</name>
    <dbReference type="NCBI Taxonomy" id="652876"/>
    <lineage>
        <taxon>Bacteria</taxon>
        <taxon>Bacillati</taxon>
        <taxon>Bacillota</taxon>
        <taxon>Bacilli</taxon>
        <taxon>Bacillales</taxon>
        <taxon>Paenibacillaceae</taxon>
        <taxon>Cohnella</taxon>
    </lineage>
</organism>
<accession>A0A4Y8LSM0</accession>
<name>A0A4Y8LSM0_9BACL</name>
<dbReference type="Pfam" id="PF02872">
    <property type="entry name" value="5_nucleotid_C"/>
    <property type="match status" value="1"/>
</dbReference>